<dbReference type="Proteomes" id="UP000801492">
    <property type="component" value="Unassembled WGS sequence"/>
</dbReference>
<sequence length="156" mass="17300">DDLAGYIDGTCTDADKIGKAKKKLVLSINPSLYVHIKEAKNAKVWDKLKWFDDSASTATVTGNTWHRRLEHINRRDLLKKHHGTVDGMSLKPKRLDDFVTYMRGAEGELNQGPITVTEALPGSECSASGDDGRIRGIQRKWSVGALRTSRKYDGCG</sequence>
<reference evidence="1" key="1">
    <citation type="submission" date="2019-08" db="EMBL/GenBank/DDBJ databases">
        <title>The genome of the North American firefly Photinus pyralis.</title>
        <authorList>
            <consortium name="Photinus pyralis genome working group"/>
            <person name="Fallon T.R."/>
            <person name="Sander Lower S.E."/>
            <person name="Weng J.-K."/>
        </authorList>
    </citation>
    <scope>NUCLEOTIDE SEQUENCE</scope>
    <source>
        <strain evidence="1">TRF0915ILg1</strain>
        <tissue evidence="1">Whole body</tissue>
    </source>
</reference>
<evidence type="ECO:0000313" key="1">
    <source>
        <dbReference type="EMBL" id="KAF2892025.1"/>
    </source>
</evidence>
<evidence type="ECO:0000313" key="2">
    <source>
        <dbReference type="Proteomes" id="UP000801492"/>
    </source>
</evidence>
<protein>
    <submittedName>
        <fullName evidence="1">Uncharacterized protein</fullName>
    </submittedName>
</protein>
<feature type="non-terminal residue" evidence="1">
    <location>
        <position position="1"/>
    </location>
</feature>
<proteinExistence type="predicted"/>
<gene>
    <name evidence="1" type="ORF">ILUMI_14148</name>
</gene>
<dbReference type="EMBL" id="VTPC01015952">
    <property type="protein sequence ID" value="KAF2892025.1"/>
    <property type="molecule type" value="Genomic_DNA"/>
</dbReference>
<feature type="non-terminal residue" evidence="1">
    <location>
        <position position="156"/>
    </location>
</feature>
<accession>A0A8K0CR12</accession>
<comment type="caution">
    <text evidence="1">The sequence shown here is derived from an EMBL/GenBank/DDBJ whole genome shotgun (WGS) entry which is preliminary data.</text>
</comment>
<dbReference type="OrthoDB" id="6779310at2759"/>
<dbReference type="AlphaFoldDB" id="A0A8K0CR12"/>
<name>A0A8K0CR12_IGNLU</name>
<organism evidence="1 2">
    <name type="scientific">Ignelater luminosus</name>
    <name type="common">Cucubano</name>
    <name type="synonym">Pyrophorus luminosus</name>
    <dbReference type="NCBI Taxonomy" id="2038154"/>
    <lineage>
        <taxon>Eukaryota</taxon>
        <taxon>Metazoa</taxon>
        <taxon>Ecdysozoa</taxon>
        <taxon>Arthropoda</taxon>
        <taxon>Hexapoda</taxon>
        <taxon>Insecta</taxon>
        <taxon>Pterygota</taxon>
        <taxon>Neoptera</taxon>
        <taxon>Endopterygota</taxon>
        <taxon>Coleoptera</taxon>
        <taxon>Polyphaga</taxon>
        <taxon>Elateriformia</taxon>
        <taxon>Elateroidea</taxon>
        <taxon>Elateridae</taxon>
        <taxon>Agrypninae</taxon>
        <taxon>Pyrophorini</taxon>
        <taxon>Ignelater</taxon>
    </lineage>
</organism>
<keyword evidence="2" id="KW-1185">Reference proteome</keyword>